<organism evidence="2">
    <name type="scientific">viral metagenome</name>
    <dbReference type="NCBI Taxonomy" id="1070528"/>
    <lineage>
        <taxon>unclassified sequences</taxon>
        <taxon>metagenomes</taxon>
        <taxon>organismal metagenomes</taxon>
    </lineage>
</organism>
<feature type="region of interest" description="Disordered" evidence="1">
    <location>
        <begin position="1"/>
        <end position="33"/>
    </location>
</feature>
<proteinExistence type="predicted"/>
<dbReference type="AlphaFoldDB" id="A0A6C0HQK3"/>
<accession>A0A6C0HQK3</accession>
<dbReference type="EMBL" id="MN740005">
    <property type="protein sequence ID" value="QHT82971.1"/>
    <property type="molecule type" value="Genomic_DNA"/>
</dbReference>
<evidence type="ECO:0000313" key="2">
    <source>
        <dbReference type="EMBL" id="QHT82971.1"/>
    </source>
</evidence>
<reference evidence="2" key="1">
    <citation type="journal article" date="2020" name="Nature">
        <title>Giant virus diversity and host interactions through global metagenomics.</title>
        <authorList>
            <person name="Schulz F."/>
            <person name="Roux S."/>
            <person name="Paez-Espino D."/>
            <person name="Jungbluth S."/>
            <person name="Walsh D.A."/>
            <person name="Denef V.J."/>
            <person name="McMahon K.D."/>
            <person name="Konstantinidis K.T."/>
            <person name="Eloe-Fadrosh E.A."/>
            <person name="Kyrpides N.C."/>
            <person name="Woyke T."/>
        </authorList>
    </citation>
    <scope>NUCLEOTIDE SEQUENCE</scope>
    <source>
        <strain evidence="2">GVMAG-M-3300023184-165</strain>
    </source>
</reference>
<sequence>MRNMFKSERRPRQYSNRDIDRGQNRSNNFRGFNEKKKAEVNLTEADFPELFAKDNSATTDDCELNYKEAYLKEVIDEIPEDEPLPQGWTRYRVKNGDLIVDGESIEEEEYTAEEYHYDATQIFRTLIKRWNDYKEEYDELHGDGAYDRVYKMPQYESFEEEEYDEWEY</sequence>
<evidence type="ECO:0000256" key="1">
    <source>
        <dbReference type="SAM" id="MobiDB-lite"/>
    </source>
</evidence>
<protein>
    <submittedName>
        <fullName evidence="2">Uncharacterized protein</fullName>
    </submittedName>
</protein>
<name>A0A6C0HQK3_9ZZZZ</name>
<feature type="compositionally biased region" description="Basic and acidic residues" evidence="1">
    <location>
        <begin position="1"/>
        <end position="23"/>
    </location>
</feature>